<keyword evidence="12" id="KW-1185">Reference proteome</keyword>
<dbReference type="PANTHER" id="PTHR21252:SF2">
    <property type="entry name" value="MITOCHONDRIAL OUTER MEMBRANE PROTEIN SLC25A46"/>
    <property type="match status" value="1"/>
</dbReference>
<evidence type="ECO:0000256" key="6">
    <source>
        <dbReference type="ARBA" id="ARBA00022989"/>
    </source>
</evidence>
<dbReference type="SUPFAM" id="SSF103506">
    <property type="entry name" value="Mitochondrial carrier"/>
    <property type="match status" value="1"/>
</dbReference>
<feature type="compositionally biased region" description="Polar residues" evidence="9">
    <location>
        <begin position="342"/>
        <end position="356"/>
    </location>
</feature>
<protein>
    <recommendedName>
        <fullName evidence="13">Mitochondrial carrier</fullName>
    </recommendedName>
</protein>
<keyword evidence="7" id="KW-0496">Mitochondrion</keyword>
<feature type="region of interest" description="Disordered" evidence="9">
    <location>
        <begin position="325"/>
        <end position="394"/>
    </location>
</feature>
<keyword evidence="5" id="KW-1000">Mitochondrion outer membrane</keyword>
<dbReference type="InterPro" id="IPR023395">
    <property type="entry name" value="MCP_dom_sf"/>
</dbReference>
<evidence type="ECO:0000256" key="7">
    <source>
        <dbReference type="ARBA" id="ARBA00023128"/>
    </source>
</evidence>
<feature type="transmembrane region" description="Helical" evidence="10">
    <location>
        <begin position="83"/>
        <end position="106"/>
    </location>
</feature>
<evidence type="ECO:0000256" key="2">
    <source>
        <dbReference type="ARBA" id="ARBA00022448"/>
    </source>
</evidence>
<keyword evidence="3 10" id="KW-0812">Transmembrane</keyword>
<name>A0A1Y2DCT9_9FUNG</name>
<dbReference type="InterPro" id="IPR018108">
    <property type="entry name" value="MCP_transmembrane"/>
</dbReference>
<dbReference type="Pfam" id="PF00153">
    <property type="entry name" value="Mito_carr"/>
    <property type="match status" value="1"/>
</dbReference>
<evidence type="ECO:0008006" key="13">
    <source>
        <dbReference type="Google" id="ProtNLM"/>
    </source>
</evidence>
<evidence type="ECO:0000256" key="5">
    <source>
        <dbReference type="ARBA" id="ARBA00022787"/>
    </source>
</evidence>
<evidence type="ECO:0000256" key="4">
    <source>
        <dbReference type="ARBA" id="ARBA00022737"/>
    </source>
</evidence>
<keyword evidence="2" id="KW-0813">Transport</keyword>
<evidence type="ECO:0000256" key="3">
    <source>
        <dbReference type="ARBA" id="ARBA00022692"/>
    </source>
</evidence>
<dbReference type="EMBL" id="MCOG01000071">
    <property type="protein sequence ID" value="ORY57081.1"/>
    <property type="molecule type" value="Genomic_DNA"/>
</dbReference>
<keyword evidence="8 10" id="KW-0472">Membrane</keyword>
<feature type="compositionally biased region" description="Polar residues" evidence="9">
    <location>
        <begin position="384"/>
        <end position="394"/>
    </location>
</feature>
<keyword evidence="4" id="KW-0677">Repeat</keyword>
<comment type="caution">
    <text evidence="11">The sequence shown here is derived from an EMBL/GenBank/DDBJ whole genome shotgun (WGS) entry which is preliminary data.</text>
</comment>
<dbReference type="Proteomes" id="UP000193920">
    <property type="component" value="Unassembled WGS sequence"/>
</dbReference>
<dbReference type="GO" id="GO:0005741">
    <property type="term" value="C:mitochondrial outer membrane"/>
    <property type="evidence" value="ECO:0007669"/>
    <property type="project" value="UniProtKB-SubCell"/>
</dbReference>
<proteinExistence type="predicted"/>
<organism evidence="11 12">
    <name type="scientific">Neocallimastix californiae</name>
    <dbReference type="NCBI Taxonomy" id="1754190"/>
    <lineage>
        <taxon>Eukaryota</taxon>
        <taxon>Fungi</taxon>
        <taxon>Fungi incertae sedis</taxon>
        <taxon>Chytridiomycota</taxon>
        <taxon>Chytridiomycota incertae sedis</taxon>
        <taxon>Neocallimastigomycetes</taxon>
        <taxon>Neocallimastigales</taxon>
        <taxon>Neocallimastigaceae</taxon>
        <taxon>Neocallimastix</taxon>
    </lineage>
</organism>
<comment type="subcellular location">
    <subcellularLocation>
        <location evidence="1">Mitochondrion outer membrane</location>
        <topology evidence="1">Multi-pass membrane protein</topology>
    </subcellularLocation>
</comment>
<evidence type="ECO:0000256" key="8">
    <source>
        <dbReference type="ARBA" id="ARBA00023136"/>
    </source>
</evidence>
<dbReference type="PANTHER" id="PTHR21252">
    <property type="entry name" value="TB1 PROTEIN-RELATED"/>
    <property type="match status" value="1"/>
</dbReference>
<evidence type="ECO:0000313" key="11">
    <source>
        <dbReference type="EMBL" id="ORY57081.1"/>
    </source>
</evidence>
<feature type="compositionally biased region" description="Polar residues" evidence="9">
    <location>
        <begin position="364"/>
        <end position="377"/>
    </location>
</feature>
<evidence type="ECO:0000256" key="10">
    <source>
        <dbReference type="SAM" id="Phobius"/>
    </source>
</evidence>
<evidence type="ECO:0000256" key="9">
    <source>
        <dbReference type="SAM" id="MobiDB-lite"/>
    </source>
</evidence>
<evidence type="ECO:0000256" key="1">
    <source>
        <dbReference type="ARBA" id="ARBA00004374"/>
    </source>
</evidence>
<evidence type="ECO:0000313" key="12">
    <source>
        <dbReference type="Proteomes" id="UP000193920"/>
    </source>
</evidence>
<dbReference type="Gene3D" id="1.50.40.10">
    <property type="entry name" value="Mitochondrial carrier domain"/>
    <property type="match status" value="1"/>
</dbReference>
<keyword evidence="6 10" id="KW-1133">Transmembrane helix</keyword>
<gene>
    <name evidence="11" type="ORF">LY90DRAFT_669276</name>
</gene>
<sequence>MGLQTWQYLLGISYPSTSNQSSVYSSDFQFNQSMSLADSRQSLNSSASQNSLSEAQNEILSTIENHFKMLNDKLQKKEQLENYMGIIIGFTSLTSSFLISLPFSIIRNRSRALSLADPNQIELIKLFSNFSEFPEGRLIFECCCESLLYQSCFTLTEDISNSIKNLMENPNDKKKEEKNKKIKKNIQTKKSKSALIKATIIKSIGFIISYPMYKSFICHPINYPKNMFQNYIDVFSSIKRKIVNSFIRDSFKSKAQGIITSSSLNQTHSSMINSSSYEHSYLEYMRIINTTKWYSKFFTTVFYWVSYDVVENLIYKAINHIYTNNDNNSNTKKGKELKRKSIPNSSSNRNNGNHDQNGLDEHTFPQSIPNSSSQEQPTSKEQRQSNGRTPQHSKVIKVSTTMLKRVFIDVFCRLASSIITKVITYPIDTICIKLLTNGTEIKTNYRSSSSNQNKHSIPISKSYPLLNKNIHGFWSCCKVIHQTKGILGFYENFLCGMIPEIILNTIILEITYYATNYLLKYVESKYKIIPKFHHRRRKSKK</sequence>
<dbReference type="OrthoDB" id="2146863at2759"/>
<reference evidence="11 12" key="1">
    <citation type="submission" date="2016-08" db="EMBL/GenBank/DDBJ databases">
        <title>A Parts List for Fungal Cellulosomes Revealed by Comparative Genomics.</title>
        <authorList>
            <consortium name="DOE Joint Genome Institute"/>
            <person name="Haitjema C.H."/>
            <person name="Gilmore S.P."/>
            <person name="Henske J.K."/>
            <person name="Solomon K.V."/>
            <person name="De Groot R."/>
            <person name="Kuo A."/>
            <person name="Mondo S.J."/>
            <person name="Salamov A.A."/>
            <person name="Labutti K."/>
            <person name="Zhao Z."/>
            <person name="Chiniquy J."/>
            <person name="Barry K."/>
            <person name="Brewer H.M."/>
            <person name="Purvine S.O."/>
            <person name="Wright A.T."/>
            <person name="Boxma B."/>
            <person name="Van Alen T."/>
            <person name="Hackstein J.H."/>
            <person name="Baker S.E."/>
            <person name="Grigoriev I.V."/>
            <person name="O'Malley M.A."/>
        </authorList>
    </citation>
    <scope>NUCLEOTIDE SEQUENCE [LARGE SCALE GENOMIC DNA]</scope>
    <source>
        <strain evidence="11 12">G1</strain>
    </source>
</reference>
<dbReference type="GO" id="GO:0090149">
    <property type="term" value="P:mitochondrial membrane fission"/>
    <property type="evidence" value="ECO:0007669"/>
    <property type="project" value="InterPro"/>
</dbReference>
<dbReference type="InterPro" id="IPR039158">
    <property type="entry name" value="SLC25A46"/>
</dbReference>
<accession>A0A1Y2DCT9</accession>
<dbReference type="AlphaFoldDB" id="A0A1Y2DCT9"/>